<dbReference type="Gene3D" id="2.130.10.10">
    <property type="entry name" value="YVTN repeat-like/Quinoprotein amine dehydrogenase"/>
    <property type="match status" value="1"/>
</dbReference>
<dbReference type="GO" id="GO:0005634">
    <property type="term" value="C:nucleus"/>
    <property type="evidence" value="ECO:0007669"/>
    <property type="project" value="TreeGrafter"/>
</dbReference>
<feature type="compositionally biased region" description="Low complexity" evidence="4">
    <location>
        <begin position="128"/>
        <end position="149"/>
    </location>
</feature>
<evidence type="ECO:0000256" key="1">
    <source>
        <dbReference type="ARBA" id="ARBA00022574"/>
    </source>
</evidence>
<dbReference type="PANTHER" id="PTHR14107">
    <property type="entry name" value="WD REPEAT PROTEIN"/>
    <property type="match status" value="1"/>
</dbReference>
<evidence type="ECO:0000313" key="5">
    <source>
        <dbReference type="EMBL" id="KAJ1726229.1"/>
    </source>
</evidence>
<feature type="region of interest" description="Disordered" evidence="4">
    <location>
        <begin position="128"/>
        <end position="184"/>
    </location>
</feature>
<dbReference type="GO" id="GO:0051286">
    <property type="term" value="C:cell tip"/>
    <property type="evidence" value="ECO:0007669"/>
    <property type="project" value="TreeGrafter"/>
</dbReference>
<feature type="compositionally biased region" description="Gly residues" evidence="4">
    <location>
        <begin position="91"/>
        <end position="100"/>
    </location>
</feature>
<evidence type="ECO:0000313" key="6">
    <source>
        <dbReference type="Proteomes" id="UP001143981"/>
    </source>
</evidence>
<dbReference type="Pfam" id="PF00400">
    <property type="entry name" value="WD40"/>
    <property type="match status" value="3"/>
</dbReference>
<keyword evidence="1 3" id="KW-0853">WD repeat</keyword>
<reference evidence="5" key="1">
    <citation type="submission" date="2022-07" db="EMBL/GenBank/DDBJ databases">
        <title>Phylogenomic reconstructions and comparative analyses of Kickxellomycotina fungi.</title>
        <authorList>
            <person name="Reynolds N.K."/>
            <person name="Stajich J.E."/>
            <person name="Barry K."/>
            <person name="Grigoriev I.V."/>
            <person name="Crous P."/>
            <person name="Smith M.E."/>
        </authorList>
    </citation>
    <scope>NUCLEOTIDE SEQUENCE</scope>
    <source>
        <strain evidence="5">BCRC 34381</strain>
    </source>
</reference>
<feature type="repeat" description="WD" evidence="3">
    <location>
        <begin position="424"/>
        <end position="456"/>
    </location>
</feature>
<dbReference type="PROSITE" id="PS50082">
    <property type="entry name" value="WD_REPEATS_2"/>
    <property type="match status" value="1"/>
</dbReference>
<dbReference type="OrthoDB" id="3367at2759"/>
<evidence type="ECO:0000256" key="2">
    <source>
        <dbReference type="ARBA" id="ARBA00022737"/>
    </source>
</evidence>
<proteinExistence type="predicted"/>
<feature type="region of interest" description="Disordered" evidence="4">
    <location>
        <begin position="91"/>
        <end position="111"/>
    </location>
</feature>
<evidence type="ECO:0008006" key="7">
    <source>
        <dbReference type="Google" id="ProtNLM"/>
    </source>
</evidence>
<dbReference type="AlphaFoldDB" id="A0A9W8CTV8"/>
<gene>
    <name evidence="5" type="ORF">LPJ61_005334</name>
</gene>
<dbReference type="PANTHER" id="PTHR14107:SF16">
    <property type="entry name" value="AT02583P"/>
    <property type="match status" value="1"/>
</dbReference>
<dbReference type="EMBL" id="JANBOI010001695">
    <property type="protein sequence ID" value="KAJ1726229.1"/>
    <property type="molecule type" value="Genomic_DNA"/>
</dbReference>
<keyword evidence="6" id="KW-1185">Reference proteome</keyword>
<accession>A0A9W8CTV8</accession>
<dbReference type="Proteomes" id="UP001143981">
    <property type="component" value="Unassembled WGS sequence"/>
</dbReference>
<protein>
    <recommendedName>
        <fullName evidence="7">WD40 repeat-like protein</fullName>
    </recommendedName>
</protein>
<dbReference type="InterPro" id="IPR015943">
    <property type="entry name" value="WD40/YVTN_repeat-like_dom_sf"/>
</dbReference>
<dbReference type="InterPro" id="IPR001680">
    <property type="entry name" value="WD40_rpt"/>
</dbReference>
<feature type="compositionally biased region" description="Low complexity" evidence="4">
    <location>
        <begin position="236"/>
        <end position="249"/>
    </location>
</feature>
<dbReference type="SMART" id="SM00320">
    <property type="entry name" value="WD40"/>
    <property type="match status" value="5"/>
</dbReference>
<name>A0A9W8CTV8_9FUNG</name>
<dbReference type="InterPro" id="IPR036322">
    <property type="entry name" value="WD40_repeat_dom_sf"/>
</dbReference>
<comment type="caution">
    <text evidence="5">The sequence shown here is derived from an EMBL/GenBank/DDBJ whole genome shotgun (WGS) entry which is preliminary data.</text>
</comment>
<feature type="compositionally biased region" description="Gly residues" evidence="4">
    <location>
        <begin position="162"/>
        <end position="171"/>
    </location>
</feature>
<feature type="region of interest" description="Disordered" evidence="4">
    <location>
        <begin position="516"/>
        <end position="557"/>
    </location>
</feature>
<organism evidence="5 6">
    <name type="scientific">Coemansia biformis</name>
    <dbReference type="NCBI Taxonomy" id="1286918"/>
    <lineage>
        <taxon>Eukaryota</taxon>
        <taxon>Fungi</taxon>
        <taxon>Fungi incertae sedis</taxon>
        <taxon>Zoopagomycota</taxon>
        <taxon>Kickxellomycotina</taxon>
        <taxon>Kickxellomycetes</taxon>
        <taxon>Kickxellales</taxon>
        <taxon>Kickxellaceae</taxon>
        <taxon>Coemansia</taxon>
    </lineage>
</organism>
<keyword evidence="2" id="KW-0677">Repeat</keyword>
<dbReference type="InterPro" id="IPR051362">
    <property type="entry name" value="WD_repeat_creC_regulators"/>
</dbReference>
<dbReference type="SUPFAM" id="SSF50978">
    <property type="entry name" value="WD40 repeat-like"/>
    <property type="match status" value="1"/>
</dbReference>
<feature type="compositionally biased region" description="Low complexity" evidence="4">
    <location>
        <begin position="172"/>
        <end position="181"/>
    </location>
</feature>
<dbReference type="GO" id="GO:0045013">
    <property type="term" value="P:carbon catabolite repression of transcription"/>
    <property type="evidence" value="ECO:0007669"/>
    <property type="project" value="TreeGrafter"/>
</dbReference>
<feature type="region of interest" description="Disordered" evidence="4">
    <location>
        <begin position="235"/>
        <end position="254"/>
    </location>
</feature>
<evidence type="ECO:0000256" key="4">
    <source>
        <dbReference type="SAM" id="MobiDB-lite"/>
    </source>
</evidence>
<dbReference type="GO" id="GO:0032153">
    <property type="term" value="C:cell division site"/>
    <property type="evidence" value="ECO:0007669"/>
    <property type="project" value="TreeGrafter"/>
</dbReference>
<sequence>MSIWATPCTHFDTPEGRWALVSEFTTEDAANQFVPHLAPRLGGDDLGTSASEHISAPPTPVVASSAKFSAAGATMAGSGIMFADMQGGGGGGGGGGGVGALGTRPAPPRPAVHLVANRPTFVMAFHSPAAESSETSRSAAQGSSASESGGSRGHGFRQGLKGLRGSGGSGNSNGAADASSGVRPPLARGIVSKSTSAFVSRIITSENLARWIINDSGRAAYILFNAPRSMVLVGMQQQQQQQQQGPQAQASPRENCGETLARLDLVNNTPLCHDVNQNTRSESRLDTVMGFVQGNMVWYDAISGKYVRLNKNSGYIPAIMCVRWIPGSDSLFMAGTADGGIMIMDCTKEEFCMPDVPAGQARMDMFAVVCPQKPKCNPVVYWKMGSRPITSIAFAPDGQHVAVTSEDGGLRIIDYLAEDLEDVYLSYFGGLSCCAWSDDGKYVVAGGKDDLISIWSYYDQCIVARCQGHESWVSGVVFDPMGHEDDNTYRFMSVGDDARLLVWDFSLAALHHPRAPAPRTGPLGEGASQPAESPTVGGSPPGDLHLRGQPHVGDAPSEVVHCRMPEGSVAVLQPLISEAIHDAPLSSLHFSRDLLVTACRRGVVKVWKRPAPFDLPSYL</sequence>
<evidence type="ECO:0000256" key="3">
    <source>
        <dbReference type="PROSITE-ProRule" id="PRU00221"/>
    </source>
</evidence>